<dbReference type="InterPro" id="IPR010886">
    <property type="entry name" value="Hc1"/>
</dbReference>
<gene>
    <name evidence="2" type="ORF">UFOVP724_76</name>
</gene>
<dbReference type="Pfam" id="PF07432">
    <property type="entry name" value="Hc1"/>
    <property type="match status" value="1"/>
</dbReference>
<evidence type="ECO:0000313" key="2">
    <source>
        <dbReference type="EMBL" id="CAB4160108.1"/>
    </source>
</evidence>
<keyword evidence="1" id="KW-0175">Coiled coil</keyword>
<organism evidence="2">
    <name type="scientific">uncultured Caudovirales phage</name>
    <dbReference type="NCBI Taxonomy" id="2100421"/>
    <lineage>
        <taxon>Viruses</taxon>
        <taxon>Duplodnaviria</taxon>
        <taxon>Heunggongvirae</taxon>
        <taxon>Uroviricota</taxon>
        <taxon>Caudoviricetes</taxon>
        <taxon>Peduoviridae</taxon>
        <taxon>Maltschvirus</taxon>
        <taxon>Maltschvirus maltsch</taxon>
    </lineage>
</organism>
<dbReference type="EMBL" id="LR796696">
    <property type="protein sequence ID" value="CAB4160108.1"/>
    <property type="molecule type" value="Genomic_DNA"/>
</dbReference>
<accession>A0A6J5NSN5</accession>
<name>A0A6J5NSN5_9CAUD</name>
<evidence type="ECO:0000256" key="1">
    <source>
        <dbReference type="SAM" id="Coils"/>
    </source>
</evidence>
<dbReference type="GO" id="GO:0030527">
    <property type="term" value="F:structural constituent of chromatin"/>
    <property type="evidence" value="ECO:0007669"/>
    <property type="project" value="InterPro"/>
</dbReference>
<dbReference type="GO" id="GO:0003677">
    <property type="term" value="F:DNA binding"/>
    <property type="evidence" value="ECO:0007669"/>
    <property type="project" value="InterPro"/>
</dbReference>
<sequence length="76" mass="8822">MEDQPLKVQEELTLLTQALTSLQIEAVKFDEGNGAAGRRLRSWLADLRKNMQALRFKIQEQKNQRRALKKAQSQQQ</sequence>
<proteinExistence type="predicted"/>
<feature type="coiled-coil region" evidence="1">
    <location>
        <begin position="44"/>
        <end position="71"/>
    </location>
</feature>
<protein>
    <submittedName>
        <fullName evidence="2">Uncharacterized protein</fullName>
    </submittedName>
</protein>
<reference evidence="2" key="1">
    <citation type="submission" date="2020-04" db="EMBL/GenBank/DDBJ databases">
        <authorList>
            <person name="Chiriac C."/>
            <person name="Salcher M."/>
            <person name="Ghai R."/>
            <person name="Kavagutti S V."/>
        </authorList>
    </citation>
    <scope>NUCLEOTIDE SEQUENCE</scope>
</reference>